<sequence>MDLFATGFNAWHQLSLNRQSSNEEEEPHDLYRFTKVLSAATIKRPVARLTYTIVHRDGSLIVAGLVPPKTVETEAEFLYTSAEAATGELLAIVHDKDGDDNDANNNKLVKYSSLASQRAGAEPESIFDCRPRATQVAAFNTGFVILHSDGSVSTFGDSRFEACLGRDTDPLDRPSGKPGPVPDLNDIASADDPIKLVTAGGTAVAALTSNSCSVYVWGCYPPSAASRASASASSDNSQTHRRGHAFQELSGVPNYTEVDGGKDVVDVALGEAHAIALTTDGLIYVSGENRNGQLGFGREVGRAETWTNVPFLVADGYKIVGVAAGPRASFILTAKA</sequence>
<dbReference type="EMBL" id="ABDG02000021">
    <property type="protein sequence ID" value="EHK47076.1"/>
    <property type="molecule type" value="Genomic_DNA"/>
</dbReference>
<comment type="caution">
    <text evidence="2">The sequence shown here is derived from an EMBL/GenBank/DDBJ whole genome shotgun (WGS) entry which is preliminary data.</text>
</comment>
<dbReference type="OMA" id="TTDGCIY"/>
<organism evidence="2 3">
    <name type="scientific">Hypocrea atroviridis (strain ATCC 20476 / IMI 206040)</name>
    <name type="common">Trichoderma atroviride</name>
    <dbReference type="NCBI Taxonomy" id="452589"/>
    <lineage>
        <taxon>Eukaryota</taxon>
        <taxon>Fungi</taxon>
        <taxon>Dikarya</taxon>
        <taxon>Ascomycota</taxon>
        <taxon>Pezizomycotina</taxon>
        <taxon>Sordariomycetes</taxon>
        <taxon>Hypocreomycetidae</taxon>
        <taxon>Hypocreales</taxon>
        <taxon>Hypocreaceae</taxon>
        <taxon>Trichoderma</taxon>
    </lineage>
</organism>
<reference evidence="2 3" key="1">
    <citation type="journal article" date="2011" name="Genome Biol.">
        <title>Comparative genome sequence analysis underscores mycoparasitism as the ancestral life style of Trichoderma.</title>
        <authorList>
            <person name="Kubicek C.P."/>
            <person name="Herrera-Estrella A."/>
            <person name="Seidl-Seiboth V."/>
            <person name="Martinez D.A."/>
            <person name="Druzhinina I.S."/>
            <person name="Thon M."/>
            <person name="Zeilinger S."/>
            <person name="Casas-Flores S."/>
            <person name="Horwitz B.A."/>
            <person name="Mukherjee P.K."/>
            <person name="Mukherjee M."/>
            <person name="Kredics L."/>
            <person name="Alcaraz L.D."/>
            <person name="Aerts A."/>
            <person name="Antal Z."/>
            <person name="Atanasova L."/>
            <person name="Cervantes-Badillo M.G."/>
            <person name="Challacombe J."/>
            <person name="Chertkov O."/>
            <person name="McCluskey K."/>
            <person name="Coulpier F."/>
            <person name="Deshpande N."/>
            <person name="von Doehren H."/>
            <person name="Ebbole D.J."/>
            <person name="Esquivel-Naranjo E.U."/>
            <person name="Fekete E."/>
            <person name="Flipphi M."/>
            <person name="Glaser F."/>
            <person name="Gomez-Rodriguez E.Y."/>
            <person name="Gruber S."/>
            <person name="Han C."/>
            <person name="Henrissat B."/>
            <person name="Hermosa R."/>
            <person name="Hernandez-Onate M."/>
            <person name="Karaffa L."/>
            <person name="Kosti I."/>
            <person name="Le Crom S."/>
            <person name="Lindquist E."/>
            <person name="Lucas S."/>
            <person name="Luebeck M."/>
            <person name="Luebeck P.S."/>
            <person name="Margeot A."/>
            <person name="Metz B."/>
            <person name="Misra M."/>
            <person name="Nevalainen H."/>
            <person name="Omann M."/>
            <person name="Packer N."/>
            <person name="Perrone G."/>
            <person name="Uresti-Rivera E.E."/>
            <person name="Salamov A."/>
            <person name="Schmoll M."/>
            <person name="Seiboth B."/>
            <person name="Shapiro H."/>
            <person name="Sukno S."/>
            <person name="Tamayo-Ramos J.A."/>
            <person name="Tisch D."/>
            <person name="Wiest A."/>
            <person name="Wilkinson H.H."/>
            <person name="Zhang M."/>
            <person name="Coutinho P.M."/>
            <person name="Kenerley C.M."/>
            <person name="Monte E."/>
            <person name="Baker S.E."/>
            <person name="Grigoriev I.V."/>
        </authorList>
    </citation>
    <scope>NUCLEOTIDE SEQUENCE [LARGE SCALE GENOMIC DNA]</scope>
    <source>
        <strain evidence="3">ATCC 20476 / IMI 206040</strain>
    </source>
</reference>
<evidence type="ECO:0000313" key="3">
    <source>
        <dbReference type="Proteomes" id="UP000005426"/>
    </source>
</evidence>
<dbReference type="PANTHER" id="PTHR45982">
    <property type="entry name" value="REGULATOR OF CHROMOSOME CONDENSATION"/>
    <property type="match status" value="1"/>
</dbReference>
<dbReference type="AlphaFoldDB" id="G9NPS2"/>
<dbReference type="GeneID" id="25783230"/>
<keyword evidence="3" id="KW-1185">Reference proteome</keyword>
<gene>
    <name evidence="2" type="ORF">TRIATDRAFT_317031</name>
</gene>
<feature type="repeat" description="RCC1" evidence="1">
    <location>
        <begin position="281"/>
        <end position="335"/>
    </location>
</feature>
<dbReference type="InterPro" id="IPR051553">
    <property type="entry name" value="Ran_GTPase-activating"/>
</dbReference>
<accession>G9NPS2</accession>
<dbReference type="GO" id="GO:0005737">
    <property type="term" value="C:cytoplasm"/>
    <property type="evidence" value="ECO:0007669"/>
    <property type="project" value="TreeGrafter"/>
</dbReference>
<dbReference type="HOGENOM" id="CLU_046009_1_0_1"/>
<dbReference type="InterPro" id="IPR000408">
    <property type="entry name" value="Reg_chr_condens"/>
</dbReference>
<evidence type="ECO:0000256" key="1">
    <source>
        <dbReference type="PROSITE-ProRule" id="PRU00235"/>
    </source>
</evidence>
<dbReference type="eggNOG" id="KOG1426">
    <property type="taxonomic scope" value="Eukaryota"/>
</dbReference>
<protein>
    <submittedName>
        <fullName evidence="2">Uncharacterized protein</fullName>
    </submittedName>
</protein>
<dbReference type="OrthoDB" id="5370059at2759"/>
<dbReference type="PROSITE" id="PS50012">
    <property type="entry name" value="RCC1_3"/>
    <property type="match status" value="2"/>
</dbReference>
<feature type="repeat" description="RCC1" evidence="1">
    <location>
        <begin position="150"/>
        <end position="210"/>
    </location>
</feature>
<dbReference type="Pfam" id="PF13540">
    <property type="entry name" value="RCC1_2"/>
    <property type="match status" value="1"/>
</dbReference>
<dbReference type="InterPro" id="IPR009091">
    <property type="entry name" value="RCC1/BLIP-II"/>
</dbReference>
<dbReference type="Proteomes" id="UP000005426">
    <property type="component" value="Unassembled WGS sequence"/>
</dbReference>
<dbReference type="SUPFAM" id="SSF50985">
    <property type="entry name" value="RCC1/BLIP-II"/>
    <property type="match status" value="1"/>
</dbReference>
<dbReference type="STRING" id="452589.G9NPS2"/>
<dbReference type="GO" id="GO:0005085">
    <property type="term" value="F:guanyl-nucleotide exchange factor activity"/>
    <property type="evidence" value="ECO:0007669"/>
    <property type="project" value="TreeGrafter"/>
</dbReference>
<evidence type="ECO:0000313" key="2">
    <source>
        <dbReference type="EMBL" id="EHK47076.1"/>
    </source>
</evidence>
<dbReference type="KEGG" id="tatv:25783230"/>
<dbReference type="PANTHER" id="PTHR45982:SF1">
    <property type="entry name" value="REGULATOR OF CHROMOSOME CONDENSATION"/>
    <property type="match status" value="1"/>
</dbReference>
<proteinExistence type="predicted"/>
<name>G9NPS2_HYPAI</name>
<dbReference type="Gene3D" id="2.130.10.30">
    <property type="entry name" value="Regulator of chromosome condensation 1/beta-lactamase-inhibitor protein II"/>
    <property type="match status" value="1"/>
</dbReference>